<dbReference type="InterPro" id="IPR036378">
    <property type="entry name" value="FAS1_dom_sf"/>
</dbReference>
<proteinExistence type="predicted"/>
<dbReference type="PANTHER" id="PTHR10900:SF77">
    <property type="entry name" value="FI19380P1"/>
    <property type="match status" value="1"/>
</dbReference>
<keyword evidence="4" id="KW-1185">Reference proteome</keyword>
<dbReference type="SMART" id="SM00554">
    <property type="entry name" value="FAS1"/>
    <property type="match status" value="1"/>
</dbReference>
<comment type="caution">
    <text evidence="3">The sequence shown here is derived from an EMBL/GenBank/DDBJ whole genome shotgun (WGS) entry which is preliminary data.</text>
</comment>
<sequence length="131" mass="14255">MATAISHNPDFATFVALVKKAGLTSRLNTAKDVTLFVPTNEAFKKLTTAQLDQIKNNEAQLRKVVKYHVAEKKIAPDLLPNGVFSTWEGTTLSTSGSDRTFKVNDTAKILCGNIKTANATVYTIDTVLTPK</sequence>
<dbReference type="GeneID" id="95544734"/>
<accession>A0A2T7T961</accession>
<evidence type="ECO:0000259" key="2">
    <source>
        <dbReference type="PROSITE" id="PS51082"/>
    </source>
</evidence>
<dbReference type="GO" id="GO:0031012">
    <property type="term" value="C:extracellular matrix"/>
    <property type="evidence" value="ECO:0007669"/>
    <property type="project" value="TreeGrafter"/>
</dbReference>
<dbReference type="STRING" id="1440053.GCA_000718095_03439"/>
<feature type="domain" description="FAS1" evidence="1">
    <location>
        <begin position="1"/>
        <end position="128"/>
    </location>
</feature>
<dbReference type="Gene3D" id="2.30.180.10">
    <property type="entry name" value="FAS1 domain"/>
    <property type="match status" value="1"/>
</dbReference>
<reference evidence="3 4" key="1">
    <citation type="submission" date="2013-12" db="EMBL/GenBank/DDBJ databases">
        <title>Annotated genome of Streptomyces scopuliridis.</title>
        <authorList>
            <person name="Olson J.B."/>
        </authorList>
    </citation>
    <scope>NUCLEOTIDE SEQUENCE [LARGE SCALE GENOMIC DNA]</scope>
    <source>
        <strain evidence="3 4">RB72</strain>
    </source>
</reference>
<dbReference type="EMBL" id="AZSP01000132">
    <property type="protein sequence ID" value="PVE11710.1"/>
    <property type="molecule type" value="Genomic_DNA"/>
</dbReference>
<dbReference type="PROSITE" id="PS50213">
    <property type="entry name" value="FAS1"/>
    <property type="match status" value="1"/>
</dbReference>
<protein>
    <recommendedName>
        <fullName evidence="5">FAS1 domain-containing protein</fullName>
    </recommendedName>
</protein>
<dbReference type="InterPro" id="IPR003124">
    <property type="entry name" value="WH2_dom"/>
</dbReference>
<gene>
    <name evidence="3" type="ORF">Y717_28630</name>
</gene>
<dbReference type="GO" id="GO:0005615">
    <property type="term" value="C:extracellular space"/>
    <property type="evidence" value="ECO:0007669"/>
    <property type="project" value="TreeGrafter"/>
</dbReference>
<dbReference type="AlphaFoldDB" id="A0A2T7T961"/>
<dbReference type="SUPFAM" id="SSF82153">
    <property type="entry name" value="FAS1 domain"/>
    <property type="match status" value="1"/>
</dbReference>
<dbReference type="Pfam" id="PF02469">
    <property type="entry name" value="Fasciclin"/>
    <property type="match status" value="1"/>
</dbReference>
<dbReference type="PANTHER" id="PTHR10900">
    <property type="entry name" value="PERIOSTIN-RELATED"/>
    <property type="match status" value="1"/>
</dbReference>
<evidence type="ECO:0008006" key="5">
    <source>
        <dbReference type="Google" id="ProtNLM"/>
    </source>
</evidence>
<dbReference type="GO" id="GO:0050839">
    <property type="term" value="F:cell adhesion molecule binding"/>
    <property type="evidence" value="ECO:0007669"/>
    <property type="project" value="TreeGrafter"/>
</dbReference>
<name>A0A2T7T961_9ACTN</name>
<dbReference type="GO" id="GO:0030198">
    <property type="term" value="P:extracellular matrix organization"/>
    <property type="evidence" value="ECO:0007669"/>
    <property type="project" value="TreeGrafter"/>
</dbReference>
<dbReference type="Proteomes" id="UP000245992">
    <property type="component" value="Unassembled WGS sequence"/>
</dbReference>
<dbReference type="PROSITE" id="PS51082">
    <property type="entry name" value="WH2"/>
    <property type="match status" value="1"/>
</dbReference>
<feature type="domain" description="WH2" evidence="2">
    <location>
        <begin position="46"/>
        <end position="64"/>
    </location>
</feature>
<evidence type="ECO:0000313" key="4">
    <source>
        <dbReference type="Proteomes" id="UP000245992"/>
    </source>
</evidence>
<dbReference type="GO" id="GO:0007155">
    <property type="term" value="P:cell adhesion"/>
    <property type="evidence" value="ECO:0007669"/>
    <property type="project" value="TreeGrafter"/>
</dbReference>
<dbReference type="InterPro" id="IPR000782">
    <property type="entry name" value="FAS1_domain"/>
</dbReference>
<dbReference type="RefSeq" id="WP_051746003.1">
    <property type="nucleotide sequence ID" value="NZ_AZSP01000132.1"/>
</dbReference>
<evidence type="ECO:0000313" key="3">
    <source>
        <dbReference type="EMBL" id="PVE11710.1"/>
    </source>
</evidence>
<dbReference type="GO" id="GO:0003779">
    <property type="term" value="F:actin binding"/>
    <property type="evidence" value="ECO:0007669"/>
    <property type="project" value="InterPro"/>
</dbReference>
<evidence type="ECO:0000259" key="1">
    <source>
        <dbReference type="PROSITE" id="PS50213"/>
    </source>
</evidence>
<dbReference type="InterPro" id="IPR050904">
    <property type="entry name" value="Adhesion/Biosynth-related"/>
</dbReference>
<organism evidence="3 4">
    <name type="scientific">Streptomyces scopuliridis RB72</name>
    <dbReference type="NCBI Taxonomy" id="1440053"/>
    <lineage>
        <taxon>Bacteria</taxon>
        <taxon>Bacillati</taxon>
        <taxon>Actinomycetota</taxon>
        <taxon>Actinomycetes</taxon>
        <taxon>Kitasatosporales</taxon>
        <taxon>Streptomycetaceae</taxon>
        <taxon>Streptomyces</taxon>
    </lineage>
</organism>